<dbReference type="GO" id="GO:0016020">
    <property type="term" value="C:membrane"/>
    <property type="evidence" value="ECO:0007669"/>
    <property type="project" value="InterPro"/>
</dbReference>
<dbReference type="InterPro" id="IPR003439">
    <property type="entry name" value="ABC_transporter-like_ATP-bd"/>
</dbReference>
<dbReference type="AlphaFoldDB" id="A0A1D8UV49"/>
<dbReference type="STRING" id="153496.A0U89_10590"/>
<dbReference type="GO" id="GO:0016887">
    <property type="term" value="F:ATP hydrolysis activity"/>
    <property type="evidence" value="ECO:0007669"/>
    <property type="project" value="InterPro"/>
</dbReference>
<dbReference type="InterPro" id="IPR015860">
    <property type="entry name" value="ABC_transpr_TagH-like"/>
</dbReference>
<comment type="similarity">
    <text evidence="1">Belongs to the ABC transporter superfamily.</text>
</comment>
<keyword evidence="2" id="KW-0813">Transport</keyword>
<evidence type="ECO:0000256" key="3">
    <source>
        <dbReference type="ARBA" id="ARBA00022741"/>
    </source>
</evidence>
<dbReference type="PANTHER" id="PTHR46743">
    <property type="entry name" value="TEICHOIC ACIDS EXPORT ATP-BINDING PROTEIN TAGH"/>
    <property type="match status" value="1"/>
</dbReference>
<dbReference type="RefSeq" id="WP_070403099.1">
    <property type="nucleotide sequence ID" value="NZ_BJVW01000001.1"/>
</dbReference>
<dbReference type="KEGG" id="kba:A0U89_10590"/>
<gene>
    <name evidence="5" type="ORF">A0U89_10590</name>
</gene>
<dbReference type="Pfam" id="PF00005">
    <property type="entry name" value="ABC_tran"/>
    <property type="match status" value="1"/>
</dbReference>
<dbReference type="Proteomes" id="UP000179145">
    <property type="component" value="Chromosome"/>
</dbReference>
<keyword evidence="4 5" id="KW-0067">ATP-binding</keyword>
<dbReference type="PROSITE" id="PS50893">
    <property type="entry name" value="ABC_TRANSPORTER_2"/>
    <property type="match status" value="1"/>
</dbReference>
<protein>
    <submittedName>
        <fullName evidence="5">ABC transporter ATP-binding protein</fullName>
    </submittedName>
</protein>
<keyword evidence="6" id="KW-1185">Reference proteome</keyword>
<dbReference type="SUPFAM" id="SSF52540">
    <property type="entry name" value="P-loop containing nucleoside triphosphate hydrolases"/>
    <property type="match status" value="1"/>
</dbReference>
<dbReference type="PANTHER" id="PTHR46743:SF2">
    <property type="entry name" value="TEICHOIC ACIDS EXPORT ATP-BINDING PROTEIN TAGH"/>
    <property type="match status" value="1"/>
</dbReference>
<dbReference type="EMBL" id="CP014674">
    <property type="protein sequence ID" value="AOX17515.1"/>
    <property type="molecule type" value="Genomic_DNA"/>
</dbReference>
<dbReference type="Gene3D" id="3.40.50.300">
    <property type="entry name" value="P-loop containing nucleotide triphosphate hydrolases"/>
    <property type="match status" value="1"/>
</dbReference>
<evidence type="ECO:0000256" key="1">
    <source>
        <dbReference type="ARBA" id="ARBA00005417"/>
    </source>
</evidence>
<proteinExistence type="inferred from homology"/>
<reference evidence="5 6" key="1">
    <citation type="journal article" date="2016" name="Microb. Cell Fact.">
        <title>Dissection of exopolysaccharide biosynthesis in Kozakia baliensis.</title>
        <authorList>
            <person name="Brandt J.U."/>
            <person name="Jakob F."/>
            <person name="Behr J."/>
            <person name="Geissler A.J."/>
            <person name="Vogel R.F."/>
        </authorList>
    </citation>
    <scope>NUCLEOTIDE SEQUENCE [LARGE SCALE GENOMIC DNA]</scope>
    <source>
        <strain evidence="5 6">DSM 14400</strain>
    </source>
</reference>
<dbReference type="eggNOG" id="COG1134">
    <property type="taxonomic scope" value="Bacteria"/>
</dbReference>
<dbReference type="InterPro" id="IPR050683">
    <property type="entry name" value="Bact_Polysacc_Export_ATP-bd"/>
</dbReference>
<dbReference type="CDD" id="cd03220">
    <property type="entry name" value="ABC_KpsT_Wzt"/>
    <property type="match status" value="1"/>
</dbReference>
<keyword evidence="3" id="KW-0547">Nucleotide-binding</keyword>
<evidence type="ECO:0000256" key="4">
    <source>
        <dbReference type="ARBA" id="ARBA00022840"/>
    </source>
</evidence>
<name>A0A1D8UV49_9PROT</name>
<evidence type="ECO:0000256" key="2">
    <source>
        <dbReference type="ARBA" id="ARBA00022448"/>
    </source>
</evidence>
<evidence type="ECO:0000313" key="6">
    <source>
        <dbReference type="Proteomes" id="UP000179145"/>
    </source>
</evidence>
<dbReference type="GO" id="GO:0005524">
    <property type="term" value="F:ATP binding"/>
    <property type="evidence" value="ECO:0007669"/>
    <property type="project" value="UniProtKB-KW"/>
</dbReference>
<organism evidence="5 6">
    <name type="scientific">Kozakia baliensis</name>
    <dbReference type="NCBI Taxonomy" id="153496"/>
    <lineage>
        <taxon>Bacteria</taxon>
        <taxon>Pseudomonadati</taxon>
        <taxon>Pseudomonadota</taxon>
        <taxon>Alphaproteobacteria</taxon>
        <taxon>Acetobacterales</taxon>
        <taxon>Acetobacteraceae</taxon>
        <taxon>Kozakia</taxon>
    </lineage>
</organism>
<dbReference type="OrthoDB" id="9778870at2"/>
<evidence type="ECO:0000313" key="5">
    <source>
        <dbReference type="EMBL" id="AOX17515.1"/>
    </source>
</evidence>
<dbReference type="GO" id="GO:0140359">
    <property type="term" value="F:ABC-type transporter activity"/>
    <property type="evidence" value="ECO:0007669"/>
    <property type="project" value="InterPro"/>
</dbReference>
<accession>A0A1D8UV49</accession>
<dbReference type="InterPro" id="IPR003593">
    <property type="entry name" value="AAA+_ATPase"/>
</dbReference>
<dbReference type="SMART" id="SM00382">
    <property type="entry name" value="AAA"/>
    <property type="match status" value="1"/>
</dbReference>
<dbReference type="InterPro" id="IPR027417">
    <property type="entry name" value="P-loop_NTPase"/>
</dbReference>
<sequence length="258" mass="28495">MEKPVIRLVDYALAFPIFHGGARSLKKSLFKSVKQTVASRGRVGGQVRNVSDTMMVQALDGLTLEINAGEHVGLIGHNGAGKSTLLRALAGIYESPFGKLEIRGEVHALLDPQSGMNIDLTGRENIELFARMLQFDQNQTKELEREVEDFADLGAFLDLPVRLYSSGMVVRLGFGLATAPRPQILLMDEWFMAGDQHFQDKARARLESMIAQADILVLTSHSLPVLREWSTRVIWMEGGRVRMDGAPDTVLDAYEAAS</sequence>